<dbReference type="InterPro" id="IPR043917">
    <property type="entry name" value="DUF5753"/>
</dbReference>
<evidence type="ECO:0000259" key="1">
    <source>
        <dbReference type="PROSITE" id="PS50943"/>
    </source>
</evidence>
<dbReference type="PROSITE" id="PS50943">
    <property type="entry name" value="HTH_CROC1"/>
    <property type="match status" value="1"/>
</dbReference>
<comment type="caution">
    <text evidence="2">The sequence shown here is derived from an EMBL/GenBank/DDBJ whole genome shotgun (WGS) entry which is preliminary data.</text>
</comment>
<dbReference type="SMART" id="SM00530">
    <property type="entry name" value="HTH_XRE"/>
    <property type="match status" value="1"/>
</dbReference>
<protein>
    <recommendedName>
        <fullName evidence="1">HTH cro/C1-type domain-containing protein</fullName>
    </recommendedName>
</protein>
<organism evidence="2 3">
    <name type="scientific">Streptomyces smaragdinus</name>
    <dbReference type="NCBI Taxonomy" id="2585196"/>
    <lineage>
        <taxon>Bacteria</taxon>
        <taxon>Bacillati</taxon>
        <taxon>Actinomycetota</taxon>
        <taxon>Actinomycetes</taxon>
        <taxon>Kitasatosporales</taxon>
        <taxon>Streptomycetaceae</taxon>
        <taxon>Streptomyces</taxon>
    </lineage>
</organism>
<sequence>MGDRLLFVGFGSLCAVTFAAVQLFGGGEGVPMGRHPRELDPASSPKAFFGAELRRLREEAGLSQERLGELVFCSGTYIGQIETAVRSPQLDLAERIDEVLQTGGYLARLCPMVMRSRHARFFAAAAELETAATTISQYAGALIPGLLQTESYTRALIRAAFPRLPKSELDERVAARMERARLLDGAAQPELWVILHEAALRPVVGTPLIAAEQLLRIGEVACEGRVLVQVLPFSSGAHATNSGSFRIMTFADAPPMVYEEGQYAGQLLDDPALVAMYQRGYDLARAVALSPEASLALIESAAEEHTK</sequence>
<proteinExistence type="predicted"/>
<feature type="domain" description="HTH cro/C1-type" evidence="1">
    <location>
        <begin position="53"/>
        <end position="106"/>
    </location>
</feature>
<dbReference type="RefSeq" id="WP_323378892.1">
    <property type="nucleotide sequence ID" value="NZ_WEGJ01000054.1"/>
</dbReference>
<dbReference type="CDD" id="cd00093">
    <property type="entry name" value="HTH_XRE"/>
    <property type="match status" value="1"/>
</dbReference>
<dbReference type="GO" id="GO:0003677">
    <property type="term" value="F:DNA binding"/>
    <property type="evidence" value="ECO:0007669"/>
    <property type="project" value="InterPro"/>
</dbReference>
<dbReference type="AlphaFoldDB" id="A0A7K0CSD5"/>
<accession>A0A7K0CSD5</accession>
<dbReference type="InterPro" id="IPR010982">
    <property type="entry name" value="Lambda_DNA-bd_dom_sf"/>
</dbReference>
<name>A0A7K0CSD5_9ACTN</name>
<reference evidence="2 3" key="1">
    <citation type="submission" date="2019-10" db="EMBL/GenBank/DDBJ databases">
        <title>Streptomyces smaragdinus sp. nov. and Streptomyces fabii sp. nov., isolated from the gut of fungus growing-termite Macrotermes natalensis.</title>
        <authorList>
            <person name="Schwitalla J."/>
            <person name="Benndorf R."/>
            <person name="Martin K."/>
            <person name="De Beer W."/>
            <person name="Kaster A.-K."/>
            <person name="Vollmers J."/>
            <person name="Poulsen M."/>
            <person name="Beemelmanns C."/>
        </authorList>
    </citation>
    <scope>NUCLEOTIDE SEQUENCE [LARGE SCALE GENOMIC DNA]</scope>
    <source>
        <strain evidence="2 3">RB5</strain>
    </source>
</reference>
<dbReference type="Gene3D" id="1.10.260.40">
    <property type="entry name" value="lambda repressor-like DNA-binding domains"/>
    <property type="match status" value="1"/>
</dbReference>
<dbReference type="Proteomes" id="UP000466345">
    <property type="component" value="Unassembled WGS sequence"/>
</dbReference>
<dbReference type="InterPro" id="IPR001387">
    <property type="entry name" value="Cro/C1-type_HTH"/>
</dbReference>
<dbReference type="Pfam" id="PF19054">
    <property type="entry name" value="DUF5753"/>
    <property type="match status" value="1"/>
</dbReference>
<dbReference type="SUPFAM" id="SSF47413">
    <property type="entry name" value="lambda repressor-like DNA-binding domains"/>
    <property type="match status" value="1"/>
</dbReference>
<evidence type="ECO:0000313" key="3">
    <source>
        <dbReference type="Proteomes" id="UP000466345"/>
    </source>
</evidence>
<gene>
    <name evidence="2" type="ORF">SRB5_66060</name>
</gene>
<dbReference type="EMBL" id="WEGJ01000054">
    <property type="protein sequence ID" value="MQY16407.1"/>
    <property type="molecule type" value="Genomic_DNA"/>
</dbReference>
<evidence type="ECO:0000313" key="2">
    <source>
        <dbReference type="EMBL" id="MQY16407.1"/>
    </source>
</evidence>
<dbReference type="Pfam" id="PF13560">
    <property type="entry name" value="HTH_31"/>
    <property type="match status" value="1"/>
</dbReference>
<keyword evidence="3" id="KW-1185">Reference proteome</keyword>